<dbReference type="Pfam" id="PF00795">
    <property type="entry name" value="CN_hydrolase"/>
    <property type="match status" value="1"/>
</dbReference>
<evidence type="ECO:0000313" key="4">
    <source>
        <dbReference type="Proteomes" id="UP000028504"/>
    </source>
</evidence>
<name>A0ABM5QPL9_9CORY</name>
<dbReference type="PROSITE" id="PS50263">
    <property type="entry name" value="CN_HYDROLASE"/>
    <property type="match status" value="1"/>
</dbReference>
<dbReference type="Proteomes" id="UP000028504">
    <property type="component" value="Chromosome"/>
</dbReference>
<protein>
    <submittedName>
        <fullName evidence="3">Amidohydrolase</fullName>
    </submittedName>
</protein>
<reference evidence="3 4" key="1">
    <citation type="submission" date="2014-07" db="EMBL/GenBank/DDBJ databases">
        <title>Complete genome sequence of Corynebacterium atypicum DSM 44849: identifiction of the mycolic acid biosynthesis genes.</title>
        <authorList>
            <person name="Tippelt A."/>
            <person name="Mollmann S."/>
            <person name="Albersmeier A."/>
            <person name="Jaenicke S."/>
            <person name="Ruckert C."/>
            <person name="Tauch A."/>
        </authorList>
    </citation>
    <scope>NUCLEOTIDE SEQUENCE [LARGE SCALE GENOMIC DNA]</scope>
    <source>
        <strain evidence="3 4">R2070</strain>
    </source>
</reference>
<dbReference type="PANTHER" id="PTHR23088:SF27">
    <property type="entry name" value="DEAMINATED GLUTATHIONE AMIDASE"/>
    <property type="match status" value="1"/>
</dbReference>
<dbReference type="PANTHER" id="PTHR23088">
    <property type="entry name" value="NITRILASE-RELATED"/>
    <property type="match status" value="1"/>
</dbReference>
<evidence type="ECO:0000259" key="2">
    <source>
        <dbReference type="PROSITE" id="PS50263"/>
    </source>
</evidence>
<dbReference type="RefSeq" id="WP_038606834.1">
    <property type="nucleotide sequence ID" value="NZ_CP008944.1"/>
</dbReference>
<evidence type="ECO:0000256" key="1">
    <source>
        <dbReference type="ARBA" id="ARBA00010613"/>
    </source>
</evidence>
<dbReference type="EMBL" id="CP008944">
    <property type="protein sequence ID" value="AIG64735.1"/>
    <property type="molecule type" value="Genomic_DNA"/>
</dbReference>
<accession>A0ABM5QPL9</accession>
<organism evidence="3 4">
    <name type="scientific">Corynebacterium atypicum</name>
    <dbReference type="NCBI Taxonomy" id="191610"/>
    <lineage>
        <taxon>Bacteria</taxon>
        <taxon>Bacillati</taxon>
        <taxon>Actinomycetota</taxon>
        <taxon>Actinomycetes</taxon>
        <taxon>Mycobacteriales</taxon>
        <taxon>Corynebacteriaceae</taxon>
        <taxon>Corynebacterium</taxon>
    </lineage>
</organism>
<comment type="similarity">
    <text evidence="1">Belongs to the carbon-nitrogen hydrolase superfamily. NIT1/NIT2 family.</text>
</comment>
<dbReference type="SUPFAM" id="SSF56317">
    <property type="entry name" value="Carbon-nitrogen hydrolase"/>
    <property type="match status" value="1"/>
</dbReference>
<proteinExistence type="inferred from homology"/>
<evidence type="ECO:0000313" key="3">
    <source>
        <dbReference type="EMBL" id="AIG64735.1"/>
    </source>
</evidence>
<dbReference type="InterPro" id="IPR003010">
    <property type="entry name" value="C-N_Hydrolase"/>
</dbReference>
<feature type="domain" description="CN hydrolase" evidence="2">
    <location>
        <begin position="1"/>
        <end position="253"/>
    </location>
</feature>
<gene>
    <name evidence="3" type="ORF">CATYP_09405</name>
</gene>
<keyword evidence="4" id="KW-1185">Reference proteome</keyword>
<dbReference type="Gene3D" id="3.60.110.10">
    <property type="entry name" value="Carbon-nitrogen hydrolase"/>
    <property type="match status" value="1"/>
</dbReference>
<sequence length="269" mass="29059">MRIAAIQIRATADWQENLETITHALRQAADRGAQLAVFPEAAFQAFDTGRLDLQAQDLDGPFASRIAELAQQLGLTVVVGMFRPADQVRRGEKTLNRVLNSALITGGGLHQAYDKIHTYDAFDYRESDTVRPGEHHVVVEVAGVKVGVAVCFDIRFPELFRELACRGAEVIVVPASWANGPGKLGDWRLLARARALDTGCYIVGVDQALPVGVEEGEPTGPIGIGHSLCVGPDAEVIAEAGSGPELMLIDVAPERVARQRDRLPVLPRT</sequence>
<dbReference type="InterPro" id="IPR036526">
    <property type="entry name" value="C-N_Hydrolase_sf"/>
</dbReference>